<dbReference type="SUPFAM" id="SSF46785">
    <property type="entry name" value="Winged helix' DNA-binding domain"/>
    <property type="match status" value="2"/>
</dbReference>
<dbReference type="InterPro" id="IPR036390">
    <property type="entry name" value="WH_DNA-bd_sf"/>
</dbReference>
<feature type="compositionally biased region" description="Basic and acidic residues" evidence="1">
    <location>
        <begin position="179"/>
        <end position="200"/>
    </location>
</feature>
<evidence type="ECO:0000313" key="2">
    <source>
        <dbReference type="EMBL" id="MQX38289.1"/>
    </source>
</evidence>
<evidence type="ECO:0000313" key="3">
    <source>
        <dbReference type="Proteomes" id="UP000434582"/>
    </source>
</evidence>
<organism evidence="2 3">
    <name type="scientific">Roseospira navarrensis</name>
    <dbReference type="NCBI Taxonomy" id="140058"/>
    <lineage>
        <taxon>Bacteria</taxon>
        <taxon>Pseudomonadati</taxon>
        <taxon>Pseudomonadota</taxon>
        <taxon>Alphaproteobacteria</taxon>
        <taxon>Rhodospirillales</taxon>
        <taxon>Rhodospirillaceae</taxon>
        <taxon>Roseospira</taxon>
    </lineage>
</organism>
<proteinExistence type="predicted"/>
<dbReference type="OrthoDB" id="7353280at2"/>
<dbReference type="Gene3D" id="1.10.10.10">
    <property type="entry name" value="Winged helix-like DNA-binding domain superfamily/Winged helix DNA-binding domain"/>
    <property type="match status" value="2"/>
</dbReference>
<dbReference type="RefSeq" id="WP_153346609.1">
    <property type="nucleotide sequence ID" value="NZ_WIVE01000086.1"/>
</dbReference>
<feature type="region of interest" description="Disordered" evidence="1">
    <location>
        <begin position="161"/>
        <end position="200"/>
    </location>
</feature>
<sequence length="333" mass="34743">MFHAVSAPVAAPAPAPKVSADLPMQARLLFDRLLRAAGTGAPCPSNFALMDALDLASPDGVRKHMEVLRRAGLIAVESDGQRRRVTILETGARTDWSRAGGHARAGAAYSDGWGNGSDAILVRLAEEGLDLATIATRLGRTPSSVRHRLRRLKAAGRVAEASVGEASAPAARPPAAPVRRREPGPMRRDLVTNDPDRPEHERDQIAAFLAAGKGRKVPPAYAGEVRGGTPLTGQAPISPLARRVLLALDDTPRPAAELAFRAGLDPLLMPETLHELGRADLATRHAGRGPRAPGGAAPARFTQGPEAGAAILAMGLETARARLGAASTAPVHA</sequence>
<dbReference type="InterPro" id="IPR036388">
    <property type="entry name" value="WH-like_DNA-bd_sf"/>
</dbReference>
<keyword evidence="3" id="KW-1185">Reference proteome</keyword>
<reference evidence="2 3" key="1">
    <citation type="submission" date="2019-10" db="EMBL/GenBank/DDBJ databases">
        <title>Draft whole-genome sequence of the purple nonsulfur photosynthetic bacterium Roseospira navarrensis DSM 15114.</title>
        <authorList>
            <person name="Kyndt J.A."/>
            <person name="Meyer T.E."/>
        </authorList>
    </citation>
    <scope>NUCLEOTIDE SEQUENCE [LARGE SCALE GENOMIC DNA]</scope>
    <source>
        <strain evidence="2 3">DSM 15114</strain>
    </source>
</reference>
<dbReference type="AlphaFoldDB" id="A0A7X2D4C7"/>
<gene>
    <name evidence="2" type="ORF">GHC57_17370</name>
</gene>
<protein>
    <submittedName>
        <fullName evidence="2">Uncharacterized protein</fullName>
    </submittedName>
</protein>
<comment type="caution">
    <text evidence="2">The sequence shown here is derived from an EMBL/GenBank/DDBJ whole genome shotgun (WGS) entry which is preliminary data.</text>
</comment>
<evidence type="ECO:0000256" key="1">
    <source>
        <dbReference type="SAM" id="MobiDB-lite"/>
    </source>
</evidence>
<name>A0A7X2D4C7_9PROT</name>
<dbReference type="Proteomes" id="UP000434582">
    <property type="component" value="Unassembled WGS sequence"/>
</dbReference>
<dbReference type="EMBL" id="WIVE01000086">
    <property type="protein sequence ID" value="MQX38289.1"/>
    <property type="molecule type" value="Genomic_DNA"/>
</dbReference>
<accession>A0A7X2D4C7</accession>